<dbReference type="GO" id="GO:0016567">
    <property type="term" value="P:protein ubiquitination"/>
    <property type="evidence" value="ECO:0007669"/>
    <property type="project" value="TreeGrafter"/>
</dbReference>
<dbReference type="GO" id="GO:0061630">
    <property type="term" value="F:ubiquitin protein ligase activity"/>
    <property type="evidence" value="ECO:0007669"/>
    <property type="project" value="UniProtKB-EC"/>
</dbReference>
<feature type="domain" description="RING-type" evidence="10">
    <location>
        <begin position="72"/>
        <end position="112"/>
    </location>
</feature>
<feature type="region of interest" description="Disordered" evidence="9">
    <location>
        <begin position="1"/>
        <end position="43"/>
    </location>
</feature>
<evidence type="ECO:0000256" key="4">
    <source>
        <dbReference type="ARBA" id="ARBA00022723"/>
    </source>
</evidence>
<organism evidence="11 12">
    <name type="scientific">Thamnocephalis sphaerospora</name>
    <dbReference type="NCBI Taxonomy" id="78915"/>
    <lineage>
        <taxon>Eukaryota</taxon>
        <taxon>Fungi</taxon>
        <taxon>Fungi incertae sedis</taxon>
        <taxon>Zoopagomycota</taxon>
        <taxon>Zoopagomycotina</taxon>
        <taxon>Zoopagomycetes</taxon>
        <taxon>Zoopagales</taxon>
        <taxon>Sigmoideomycetaceae</taxon>
        <taxon>Thamnocephalis</taxon>
    </lineage>
</organism>
<dbReference type="SUPFAM" id="SSF57850">
    <property type="entry name" value="RING/U-box"/>
    <property type="match status" value="1"/>
</dbReference>
<keyword evidence="5 8" id="KW-0863">Zinc-finger</keyword>
<reference evidence="12" key="1">
    <citation type="journal article" date="2018" name="Nat. Microbiol.">
        <title>Leveraging single-cell genomics to expand the fungal tree of life.</title>
        <authorList>
            <person name="Ahrendt S.R."/>
            <person name="Quandt C.A."/>
            <person name="Ciobanu D."/>
            <person name="Clum A."/>
            <person name="Salamov A."/>
            <person name="Andreopoulos B."/>
            <person name="Cheng J.F."/>
            <person name="Woyke T."/>
            <person name="Pelin A."/>
            <person name="Henrissat B."/>
            <person name="Reynolds N.K."/>
            <person name="Benny G.L."/>
            <person name="Smith M.E."/>
            <person name="James T.Y."/>
            <person name="Grigoriev I.V."/>
        </authorList>
    </citation>
    <scope>NUCLEOTIDE SEQUENCE [LARGE SCALE GENOMIC DNA]</scope>
    <source>
        <strain evidence="12">RSA 1356</strain>
    </source>
</reference>
<proteinExistence type="inferred from homology"/>
<dbReference type="InterPro" id="IPR013083">
    <property type="entry name" value="Znf_RING/FYVE/PHD"/>
</dbReference>
<dbReference type="InterPro" id="IPR044288">
    <property type="entry name" value="ZNF598/HEL2"/>
</dbReference>
<dbReference type="AlphaFoldDB" id="A0A4P9XY33"/>
<dbReference type="InterPro" id="IPR017907">
    <property type="entry name" value="Znf_RING_CS"/>
</dbReference>
<dbReference type="Pfam" id="PF25447">
    <property type="entry name" value="RING_ZNF598"/>
    <property type="match status" value="1"/>
</dbReference>
<evidence type="ECO:0000256" key="1">
    <source>
        <dbReference type="ARBA" id="ARBA00000900"/>
    </source>
</evidence>
<evidence type="ECO:0000313" key="12">
    <source>
        <dbReference type="Proteomes" id="UP000271241"/>
    </source>
</evidence>
<comment type="catalytic activity">
    <reaction evidence="1">
        <text>S-ubiquitinyl-[E2 ubiquitin-conjugating enzyme]-L-cysteine + [acceptor protein]-L-lysine = [E2 ubiquitin-conjugating enzyme]-L-cysteine + N(6)-ubiquitinyl-[acceptor protein]-L-lysine.</text>
        <dbReference type="EC" id="2.3.2.27"/>
    </reaction>
</comment>
<dbReference type="PANTHER" id="PTHR22938:SF0">
    <property type="entry name" value="E3 UBIQUITIN-PROTEIN LIGASE ZNF598"/>
    <property type="match status" value="1"/>
</dbReference>
<evidence type="ECO:0000256" key="3">
    <source>
        <dbReference type="ARBA" id="ARBA00012483"/>
    </source>
</evidence>
<dbReference type="Gene3D" id="3.30.40.10">
    <property type="entry name" value="Zinc/RING finger domain, C3HC4 (zinc finger)"/>
    <property type="match status" value="1"/>
</dbReference>
<name>A0A4P9XY33_9FUNG</name>
<keyword evidence="6" id="KW-0862">Zinc</keyword>
<comment type="similarity">
    <text evidence="7">Belongs to the ZNF598/HEL2 family.</text>
</comment>
<evidence type="ECO:0000256" key="6">
    <source>
        <dbReference type="ARBA" id="ARBA00022833"/>
    </source>
</evidence>
<dbReference type="SMART" id="SM00355">
    <property type="entry name" value="ZnF_C2H2"/>
    <property type="match status" value="3"/>
</dbReference>
<sequence length="344" mass="38593">MSTTAAAAAAPASASSGPSGRNARGNERRKGKSGPKGKAPVSSAIASVDSSVASSTTSLAAAANDMAHDGLCFICTEPAKIFALGECNHRMCHVCALRLRALYKNKQCVYCKSDLEWVIFTEDPVRDYASFGKSEPACEDNGLGIKYQYRETFSDASSLLKLHCSKENCDFVAPHWGRLKTHAREEHHLAYCDLCVKNKKAFSHEHQLFTRAKLREHYHGSAQDKTSGFRGHPECSFCSEHFYDDDQLFEHCRDRHEQCHICVRSGAGRHDYYRNYAELEEHFRREHFPCLYKECLESKFVVFSTDIDLKAHEVRFPTALAWAAQWPVGRRADAGCACSTRYMA</sequence>
<dbReference type="EC" id="2.3.2.27" evidence="3"/>
<evidence type="ECO:0000313" key="11">
    <source>
        <dbReference type="EMBL" id="RKP10601.1"/>
    </source>
</evidence>
<dbReference type="PANTHER" id="PTHR22938">
    <property type="entry name" value="ZINC FINGER PROTEIN 598"/>
    <property type="match status" value="1"/>
</dbReference>
<dbReference type="GO" id="GO:0072344">
    <property type="term" value="P:rescue of stalled ribosome"/>
    <property type="evidence" value="ECO:0007669"/>
    <property type="project" value="InterPro"/>
</dbReference>
<dbReference type="InterPro" id="IPR056437">
    <property type="entry name" value="Znf-C2H2_ZNF598/HEL2"/>
</dbReference>
<dbReference type="InterPro" id="IPR041888">
    <property type="entry name" value="RING-HC_ZNF598/HEL2"/>
</dbReference>
<evidence type="ECO:0000256" key="8">
    <source>
        <dbReference type="PROSITE-ProRule" id="PRU00175"/>
    </source>
</evidence>
<dbReference type="PROSITE" id="PS50089">
    <property type="entry name" value="ZF_RING_2"/>
    <property type="match status" value="1"/>
</dbReference>
<dbReference type="InterPro" id="IPR001841">
    <property type="entry name" value="Znf_RING"/>
</dbReference>
<feature type="compositionally biased region" description="Low complexity" evidence="9">
    <location>
        <begin position="1"/>
        <end position="23"/>
    </location>
</feature>
<accession>A0A4P9XY33</accession>
<protein>
    <recommendedName>
        <fullName evidence="3">RING-type E3 ubiquitin transferase</fullName>
        <ecNumber evidence="3">2.3.2.27</ecNumber>
    </recommendedName>
</protein>
<dbReference type="InterPro" id="IPR013087">
    <property type="entry name" value="Znf_C2H2_type"/>
</dbReference>
<dbReference type="GO" id="GO:0008270">
    <property type="term" value="F:zinc ion binding"/>
    <property type="evidence" value="ECO:0007669"/>
    <property type="project" value="UniProtKB-KW"/>
</dbReference>
<dbReference type="OrthoDB" id="3838338at2759"/>
<gene>
    <name evidence="11" type="ORF">THASP1DRAFT_12632</name>
</gene>
<dbReference type="EMBL" id="KZ992445">
    <property type="protein sequence ID" value="RKP10601.1"/>
    <property type="molecule type" value="Genomic_DNA"/>
</dbReference>
<dbReference type="GO" id="GO:0043022">
    <property type="term" value="F:ribosome binding"/>
    <property type="evidence" value="ECO:0007669"/>
    <property type="project" value="TreeGrafter"/>
</dbReference>
<dbReference type="PROSITE" id="PS00518">
    <property type="entry name" value="ZF_RING_1"/>
    <property type="match status" value="1"/>
</dbReference>
<evidence type="ECO:0000256" key="5">
    <source>
        <dbReference type="ARBA" id="ARBA00022771"/>
    </source>
</evidence>
<evidence type="ECO:0000256" key="2">
    <source>
        <dbReference type="ARBA" id="ARBA00004906"/>
    </source>
</evidence>
<evidence type="ECO:0000256" key="7">
    <source>
        <dbReference type="ARBA" id="ARBA00035113"/>
    </source>
</evidence>
<evidence type="ECO:0000259" key="10">
    <source>
        <dbReference type="PROSITE" id="PS50089"/>
    </source>
</evidence>
<dbReference type="Pfam" id="PF23230">
    <property type="entry name" value="zf-C2H2_13"/>
    <property type="match status" value="1"/>
</dbReference>
<comment type="pathway">
    <text evidence="2">Protein modification; protein ubiquitination.</text>
</comment>
<dbReference type="STRING" id="78915.A0A4P9XY33"/>
<evidence type="ECO:0000256" key="9">
    <source>
        <dbReference type="SAM" id="MobiDB-lite"/>
    </source>
</evidence>
<dbReference type="PROSITE" id="PS00028">
    <property type="entry name" value="ZINC_FINGER_C2H2_1"/>
    <property type="match status" value="1"/>
</dbReference>
<keyword evidence="4" id="KW-0479">Metal-binding</keyword>
<keyword evidence="12" id="KW-1185">Reference proteome</keyword>
<dbReference type="Proteomes" id="UP000271241">
    <property type="component" value="Unassembled WGS sequence"/>
</dbReference>
<dbReference type="CDD" id="cd16615">
    <property type="entry name" value="RING-HC_ZNF598"/>
    <property type="match status" value="1"/>
</dbReference>